<proteinExistence type="predicted"/>
<comment type="caution">
    <text evidence="3">The sequence shown here is derived from an EMBL/GenBank/DDBJ whole genome shotgun (WGS) entry which is preliminary data.</text>
</comment>
<sequence>MRRVHAELRGPGHTVNRKRVERLMRLNRIEGRHLRRRRRTTVPDRLDPPAPDLVRRDCLTLAYD</sequence>
<dbReference type="Pfam" id="PF13276">
    <property type="entry name" value="HTH_21"/>
    <property type="match status" value="1"/>
</dbReference>
<organism evidence="3 4">
    <name type="scientific">Streptomyces sanyensis</name>
    <dbReference type="NCBI Taxonomy" id="568869"/>
    <lineage>
        <taxon>Bacteria</taxon>
        <taxon>Bacillati</taxon>
        <taxon>Actinomycetota</taxon>
        <taxon>Actinomycetes</taxon>
        <taxon>Kitasatosporales</taxon>
        <taxon>Streptomycetaceae</taxon>
        <taxon>Streptomyces</taxon>
    </lineage>
</organism>
<protein>
    <recommendedName>
        <fullName evidence="2">HTH-like domain-containing protein</fullName>
    </recommendedName>
</protein>
<evidence type="ECO:0000313" key="3">
    <source>
        <dbReference type="EMBL" id="GAA4766579.1"/>
    </source>
</evidence>
<feature type="compositionally biased region" description="Basic and acidic residues" evidence="1">
    <location>
        <begin position="41"/>
        <end position="51"/>
    </location>
</feature>
<dbReference type="InterPro" id="IPR025948">
    <property type="entry name" value="HTH-like_dom"/>
</dbReference>
<evidence type="ECO:0000313" key="4">
    <source>
        <dbReference type="Proteomes" id="UP001501147"/>
    </source>
</evidence>
<gene>
    <name evidence="3" type="ORF">GCM10023329_11010</name>
</gene>
<feature type="region of interest" description="Disordered" evidence="1">
    <location>
        <begin position="32"/>
        <end position="51"/>
    </location>
</feature>
<feature type="domain" description="HTH-like" evidence="2">
    <location>
        <begin position="2"/>
        <end position="37"/>
    </location>
</feature>
<accession>A0ABP8ZUT5</accession>
<name>A0ABP8ZUT5_9ACTN</name>
<evidence type="ECO:0000256" key="1">
    <source>
        <dbReference type="SAM" id="MobiDB-lite"/>
    </source>
</evidence>
<evidence type="ECO:0000259" key="2">
    <source>
        <dbReference type="Pfam" id="PF13276"/>
    </source>
</evidence>
<reference evidence="4" key="1">
    <citation type="journal article" date="2019" name="Int. J. Syst. Evol. Microbiol.">
        <title>The Global Catalogue of Microorganisms (GCM) 10K type strain sequencing project: providing services to taxonomists for standard genome sequencing and annotation.</title>
        <authorList>
            <consortium name="The Broad Institute Genomics Platform"/>
            <consortium name="The Broad Institute Genome Sequencing Center for Infectious Disease"/>
            <person name="Wu L."/>
            <person name="Ma J."/>
        </authorList>
    </citation>
    <scope>NUCLEOTIDE SEQUENCE [LARGE SCALE GENOMIC DNA]</scope>
    <source>
        <strain evidence="4">JCM 18324</strain>
    </source>
</reference>
<dbReference type="Proteomes" id="UP001501147">
    <property type="component" value="Unassembled WGS sequence"/>
</dbReference>
<keyword evidence="4" id="KW-1185">Reference proteome</keyword>
<dbReference type="EMBL" id="BAABJV010000002">
    <property type="protein sequence ID" value="GAA4766579.1"/>
    <property type="molecule type" value="Genomic_DNA"/>
</dbReference>